<feature type="transmembrane region" description="Helical" evidence="6">
    <location>
        <begin position="439"/>
        <end position="459"/>
    </location>
</feature>
<dbReference type="PANTHER" id="PTHR42703:SF1">
    <property type="entry name" value="NA(+)_H(+) ANTIPORTER SUBUNIT D1"/>
    <property type="match status" value="1"/>
</dbReference>
<dbReference type="AlphaFoldDB" id="A0A6B0GEU4"/>
<comment type="caution">
    <text evidence="8">The sequence shown here is derived from an EMBL/GenBank/DDBJ whole genome shotgun (WGS) entry which is preliminary data.</text>
</comment>
<feature type="transmembrane region" description="Helical" evidence="6">
    <location>
        <begin position="31"/>
        <end position="51"/>
    </location>
</feature>
<dbReference type="Pfam" id="PF00361">
    <property type="entry name" value="Proton_antipo_M"/>
    <property type="match status" value="1"/>
</dbReference>
<dbReference type="EMBL" id="WSZK01000006">
    <property type="protein sequence ID" value="MWG33332.1"/>
    <property type="molecule type" value="Genomic_DNA"/>
</dbReference>
<protein>
    <submittedName>
        <fullName evidence="8">Na+/H+ antiporter subunit D</fullName>
    </submittedName>
</protein>
<evidence type="ECO:0000256" key="6">
    <source>
        <dbReference type="SAM" id="Phobius"/>
    </source>
</evidence>
<dbReference type="InterPro" id="IPR003918">
    <property type="entry name" value="NADH_UbQ_OxRdtase"/>
</dbReference>
<feature type="transmembrane region" description="Helical" evidence="6">
    <location>
        <begin position="401"/>
        <end position="419"/>
    </location>
</feature>
<dbReference type="InterPro" id="IPR050586">
    <property type="entry name" value="CPA3_Na-H_Antiporter_D"/>
</dbReference>
<evidence type="ECO:0000256" key="2">
    <source>
        <dbReference type="ARBA" id="ARBA00022475"/>
    </source>
</evidence>
<feature type="transmembrane region" description="Helical" evidence="6">
    <location>
        <begin position="134"/>
        <end position="152"/>
    </location>
</feature>
<dbReference type="GO" id="GO:0008137">
    <property type="term" value="F:NADH dehydrogenase (ubiquinone) activity"/>
    <property type="evidence" value="ECO:0007669"/>
    <property type="project" value="InterPro"/>
</dbReference>
<gene>
    <name evidence="8" type="ORF">GQS65_02295</name>
</gene>
<dbReference type="InterPro" id="IPR001750">
    <property type="entry name" value="ND/Mrp_TM"/>
</dbReference>
<evidence type="ECO:0000313" key="8">
    <source>
        <dbReference type="EMBL" id="MWG33332.1"/>
    </source>
</evidence>
<evidence type="ECO:0000256" key="5">
    <source>
        <dbReference type="ARBA" id="ARBA00023136"/>
    </source>
</evidence>
<feature type="transmembrane region" description="Helical" evidence="6">
    <location>
        <begin position="109"/>
        <end position="128"/>
    </location>
</feature>
<dbReference type="RefSeq" id="WP_158203056.1">
    <property type="nucleotide sequence ID" value="NZ_WSZK01000006.1"/>
</dbReference>
<dbReference type="GO" id="GO:0042773">
    <property type="term" value="P:ATP synthesis coupled electron transport"/>
    <property type="evidence" value="ECO:0007669"/>
    <property type="project" value="InterPro"/>
</dbReference>
<dbReference type="Proteomes" id="UP000451471">
    <property type="component" value="Unassembled WGS sequence"/>
</dbReference>
<dbReference type="GO" id="GO:0005886">
    <property type="term" value="C:plasma membrane"/>
    <property type="evidence" value="ECO:0007669"/>
    <property type="project" value="UniProtKB-SubCell"/>
</dbReference>
<keyword evidence="5 6" id="KW-0472">Membrane</keyword>
<sequence length="527" mass="54359">MTDLVVAPLLVALFTAIATLPLRSAQRVQQAVSVFGGVLYLVAVAALVRAVRVDADGYLVYELSNWEAPFGITLVADDLSVLMLGLAAVVSLAALVFSVRGIPEVGQRISYHPLYHLMVVGITGSFLTADVFNLFVWFEVMLMSSYVLVVFYSGPDETRAALHYAFLNLLGSAVMLLAIGGLYATTGTLNMADMAEYLATVPASQTTPVLGLSALLFAVFALKAGIVPFQFWVPDAYRAAPAPVAAMLAGVVKKVGVYAIVRLLFTVFSVAALPPGLFGENATFLAFYGPVLLVMAIGSVVVGGLGAVGREDLDGLLAYSSIGQVGFIVLPLAVAASAVPGAGAEIPREGLVTLGITAALVYSVNHGLAKSLLFFVSGALSRTLGTVRFDALGGVSERNPTLAGSFFVGALALIGIPPLSGFFGKLLVFDVGAQAGSTVVLAVALAGAILTIAYFTLAWSRGFWGPPSDAVAGASVDRSFVLVAAVLAVSIVVLGVGFGPLYDLSYAGAQAATETQGYVDAVLGGSQ</sequence>
<feature type="transmembrane region" description="Helical" evidence="6">
    <location>
        <begin position="255"/>
        <end position="273"/>
    </location>
</feature>
<feature type="transmembrane region" description="Helical" evidence="6">
    <location>
        <begin position="6"/>
        <end position="24"/>
    </location>
</feature>
<evidence type="ECO:0000256" key="1">
    <source>
        <dbReference type="ARBA" id="ARBA00004651"/>
    </source>
</evidence>
<dbReference type="PRINTS" id="PR01437">
    <property type="entry name" value="NUOXDRDTASE4"/>
</dbReference>
<organism evidence="8 9">
    <name type="scientific">Halomarina oriensis</name>
    <dbReference type="NCBI Taxonomy" id="671145"/>
    <lineage>
        <taxon>Archaea</taxon>
        <taxon>Methanobacteriati</taxon>
        <taxon>Methanobacteriota</taxon>
        <taxon>Stenosarchaea group</taxon>
        <taxon>Halobacteria</taxon>
        <taxon>Halobacteriales</taxon>
        <taxon>Natronomonadaceae</taxon>
        <taxon>Halomarina</taxon>
    </lineage>
</organism>
<keyword evidence="2" id="KW-1003">Cell membrane</keyword>
<evidence type="ECO:0000256" key="4">
    <source>
        <dbReference type="ARBA" id="ARBA00022989"/>
    </source>
</evidence>
<evidence type="ECO:0000259" key="7">
    <source>
        <dbReference type="Pfam" id="PF00361"/>
    </source>
</evidence>
<keyword evidence="3 6" id="KW-0812">Transmembrane</keyword>
<feature type="transmembrane region" description="Helical" evidence="6">
    <location>
        <begin position="285"/>
        <end position="309"/>
    </location>
</feature>
<dbReference type="PANTHER" id="PTHR42703">
    <property type="entry name" value="NADH DEHYDROGENASE"/>
    <property type="match status" value="1"/>
</dbReference>
<evidence type="ECO:0000256" key="3">
    <source>
        <dbReference type="ARBA" id="ARBA00022692"/>
    </source>
</evidence>
<proteinExistence type="predicted"/>
<comment type="subcellular location">
    <subcellularLocation>
        <location evidence="1">Cell membrane</location>
        <topology evidence="1">Multi-pass membrane protein</topology>
    </subcellularLocation>
</comment>
<feature type="transmembrane region" description="Helical" evidence="6">
    <location>
        <begin position="164"/>
        <end position="189"/>
    </location>
</feature>
<accession>A0A6B0GEU4</accession>
<reference evidence="8 9" key="1">
    <citation type="submission" date="2019-12" db="EMBL/GenBank/DDBJ databases">
        <title>Halocatena pleomorpha gen. nov. sp. nov., an extremely halophilic archaeon of family Halobacteriaceae isolated from saltpan soil.</title>
        <authorList>
            <person name="Pal Y."/>
            <person name="Verma A."/>
            <person name="Krishnamurthi S."/>
            <person name="Kumar P."/>
        </authorList>
    </citation>
    <scope>NUCLEOTIDE SEQUENCE [LARGE SCALE GENOMIC DNA]</scope>
    <source>
        <strain evidence="8 9">JCM 16495</strain>
    </source>
</reference>
<keyword evidence="4 6" id="KW-1133">Transmembrane helix</keyword>
<feature type="domain" description="NADH:quinone oxidoreductase/Mrp antiporter transmembrane" evidence="7">
    <location>
        <begin position="130"/>
        <end position="451"/>
    </location>
</feature>
<keyword evidence="9" id="KW-1185">Reference proteome</keyword>
<feature type="transmembrane region" description="Helical" evidence="6">
    <location>
        <begin position="480"/>
        <end position="502"/>
    </location>
</feature>
<evidence type="ECO:0000313" key="9">
    <source>
        <dbReference type="Proteomes" id="UP000451471"/>
    </source>
</evidence>
<name>A0A6B0GEU4_9EURY</name>
<feature type="transmembrane region" description="Helical" evidence="6">
    <location>
        <begin position="359"/>
        <end position="380"/>
    </location>
</feature>
<feature type="transmembrane region" description="Helical" evidence="6">
    <location>
        <begin position="209"/>
        <end position="234"/>
    </location>
</feature>
<feature type="transmembrane region" description="Helical" evidence="6">
    <location>
        <begin position="316"/>
        <end position="339"/>
    </location>
</feature>
<feature type="transmembrane region" description="Helical" evidence="6">
    <location>
        <begin position="71"/>
        <end position="97"/>
    </location>
</feature>
<dbReference type="OrthoDB" id="101192at2157"/>